<organism evidence="4 5">
    <name type="scientific">Pontibacter chinhatensis</name>
    <dbReference type="NCBI Taxonomy" id="1436961"/>
    <lineage>
        <taxon>Bacteria</taxon>
        <taxon>Pseudomonadati</taxon>
        <taxon>Bacteroidota</taxon>
        <taxon>Cytophagia</taxon>
        <taxon>Cytophagales</taxon>
        <taxon>Hymenobacteraceae</taxon>
        <taxon>Pontibacter</taxon>
    </lineage>
</organism>
<dbReference type="InterPro" id="IPR012338">
    <property type="entry name" value="Beta-lactam/transpept-like"/>
</dbReference>
<evidence type="ECO:0000256" key="2">
    <source>
        <dbReference type="SAM" id="SignalP"/>
    </source>
</evidence>
<protein>
    <submittedName>
        <fullName evidence="4">CubicO group peptidase, beta-lactamase class C family</fullName>
    </submittedName>
</protein>
<name>A0A1I2YF06_9BACT</name>
<sequence>MLKHTYLALLLAFGCLSWQPQPQNTTTATIPEQQQTKPLYYYPGLGDDWEKKSPEEVGMDGAKLQEAVEWAKQQETTQMEKDFSTQKEIFGEPLGPLPATRATTNGIILKDGYIVAEWGDTKAADPTYSVAKSFLSTILGLTLDKGVIQSINDPVAKYVQDGGYESAHNSKVTWAHHAHQTSEWEGELWGKKHDFIGKEAFGRGERKPRELQAPGTFYEYNDTRINRFALSLLRVWEKPLPQVLKDEIMNPIGASQTWQWVPYRNSVATVNGQQMPSVSGGTRWGGGLWISTRDEARFGYLFLRNGRWKDKQLVSEEWVKEATSPGPIKGDYGYLWWLNPEGKAWPDAPTTSYAALGAGQNTVWVDPEHDIVIVWRWHDGKQNELFKRVLEAVK</sequence>
<dbReference type="Gene3D" id="3.40.710.10">
    <property type="entry name" value="DD-peptidase/beta-lactamase superfamily"/>
    <property type="match status" value="1"/>
</dbReference>
<dbReference type="InterPro" id="IPR050789">
    <property type="entry name" value="Diverse_Enzym_Activities"/>
</dbReference>
<reference evidence="5" key="1">
    <citation type="submission" date="2016-10" db="EMBL/GenBank/DDBJ databases">
        <authorList>
            <person name="Varghese N."/>
            <person name="Submissions S."/>
        </authorList>
    </citation>
    <scope>NUCLEOTIDE SEQUENCE [LARGE SCALE GENOMIC DNA]</scope>
    <source>
        <strain evidence="5">LP51</strain>
    </source>
</reference>
<dbReference type="Pfam" id="PF00144">
    <property type="entry name" value="Beta-lactamase"/>
    <property type="match status" value="1"/>
</dbReference>
<dbReference type="RefSeq" id="WP_245756297.1">
    <property type="nucleotide sequence ID" value="NZ_FOOT01000008.1"/>
</dbReference>
<dbReference type="AlphaFoldDB" id="A0A1I2YF06"/>
<feature type="domain" description="Beta-lactamase-related" evidence="3">
    <location>
        <begin position="127"/>
        <end position="377"/>
    </location>
</feature>
<feature type="chain" id="PRO_5011487182" evidence="2">
    <location>
        <begin position="23"/>
        <end position="394"/>
    </location>
</feature>
<dbReference type="InterPro" id="IPR001466">
    <property type="entry name" value="Beta-lactam-related"/>
</dbReference>
<proteinExistence type="predicted"/>
<evidence type="ECO:0000256" key="1">
    <source>
        <dbReference type="ARBA" id="ARBA00022801"/>
    </source>
</evidence>
<gene>
    <name evidence="4" type="ORF">SAMN05421739_10842</name>
</gene>
<evidence type="ECO:0000313" key="5">
    <source>
        <dbReference type="Proteomes" id="UP000198724"/>
    </source>
</evidence>
<dbReference type="PROSITE" id="PS51257">
    <property type="entry name" value="PROKAR_LIPOPROTEIN"/>
    <property type="match status" value="1"/>
</dbReference>
<accession>A0A1I2YF06</accession>
<keyword evidence="1" id="KW-0378">Hydrolase</keyword>
<dbReference type="STRING" id="1436961.SAMN05421739_10842"/>
<dbReference type="GO" id="GO:0016787">
    <property type="term" value="F:hydrolase activity"/>
    <property type="evidence" value="ECO:0007669"/>
    <property type="project" value="UniProtKB-KW"/>
</dbReference>
<dbReference type="Proteomes" id="UP000198724">
    <property type="component" value="Unassembled WGS sequence"/>
</dbReference>
<keyword evidence="2" id="KW-0732">Signal</keyword>
<keyword evidence="5" id="KW-1185">Reference proteome</keyword>
<dbReference type="SUPFAM" id="SSF56601">
    <property type="entry name" value="beta-lactamase/transpeptidase-like"/>
    <property type="match status" value="1"/>
</dbReference>
<evidence type="ECO:0000259" key="3">
    <source>
        <dbReference type="Pfam" id="PF00144"/>
    </source>
</evidence>
<evidence type="ECO:0000313" key="4">
    <source>
        <dbReference type="EMBL" id="SFH24155.1"/>
    </source>
</evidence>
<dbReference type="PANTHER" id="PTHR43283:SF11">
    <property type="entry name" value="BETA-LACTAMASE-RELATED DOMAIN-CONTAINING PROTEIN"/>
    <property type="match status" value="1"/>
</dbReference>
<dbReference type="PANTHER" id="PTHR43283">
    <property type="entry name" value="BETA-LACTAMASE-RELATED"/>
    <property type="match status" value="1"/>
</dbReference>
<dbReference type="EMBL" id="FOOT01000008">
    <property type="protein sequence ID" value="SFH24155.1"/>
    <property type="molecule type" value="Genomic_DNA"/>
</dbReference>
<feature type="signal peptide" evidence="2">
    <location>
        <begin position="1"/>
        <end position="22"/>
    </location>
</feature>